<dbReference type="NCBIfam" id="NF008040">
    <property type="entry name" value="PRK10772.1"/>
    <property type="match status" value="1"/>
</dbReference>
<evidence type="ECO:0000256" key="1">
    <source>
        <dbReference type="ARBA" id="ARBA00004401"/>
    </source>
</evidence>
<evidence type="ECO:0000256" key="9">
    <source>
        <dbReference type="NCBIfam" id="TIGR02209"/>
    </source>
</evidence>
<evidence type="ECO:0000256" key="2">
    <source>
        <dbReference type="ARBA" id="ARBA00022475"/>
    </source>
</evidence>
<evidence type="ECO:0000256" key="3">
    <source>
        <dbReference type="ARBA" id="ARBA00022618"/>
    </source>
</evidence>
<keyword evidence="6 8" id="KW-0472">Membrane</keyword>
<dbReference type="Proteomes" id="UP000245838">
    <property type="component" value="Chromosome sggmmb4_Chromosome"/>
</dbReference>
<protein>
    <recommendedName>
        <fullName evidence="8 9">Cell division protein FtsL</fullName>
    </recommendedName>
</protein>
<dbReference type="NCBIfam" id="TIGR02209">
    <property type="entry name" value="ftsL_broad"/>
    <property type="match status" value="1"/>
</dbReference>
<evidence type="ECO:0000256" key="6">
    <source>
        <dbReference type="ARBA" id="ARBA00023136"/>
    </source>
</evidence>
<keyword evidence="3 8" id="KW-0132">Cell division</keyword>
<dbReference type="PANTHER" id="PTHR37479:SF1">
    <property type="entry name" value="CELL DIVISION PROTEIN FTSL"/>
    <property type="match status" value="1"/>
</dbReference>
<dbReference type="HOGENOM" id="CLU_156524_2_0_6"/>
<dbReference type="eggNOG" id="COG3116">
    <property type="taxonomic scope" value="Bacteria"/>
</dbReference>
<keyword evidence="2 8" id="KW-1003">Cell membrane</keyword>
<organism evidence="10 12">
    <name type="scientific">Sodalis glossinidius (strain morsitans)</name>
    <dbReference type="NCBI Taxonomy" id="343509"/>
    <lineage>
        <taxon>Bacteria</taxon>
        <taxon>Pseudomonadati</taxon>
        <taxon>Pseudomonadota</taxon>
        <taxon>Gammaproteobacteria</taxon>
        <taxon>Enterobacterales</taxon>
        <taxon>Bruguierivoracaceae</taxon>
        <taxon>Sodalis</taxon>
    </lineage>
</organism>
<dbReference type="BioCyc" id="SGLO343509:SGP1_RS03980-MONOMER"/>
<dbReference type="EMBL" id="LN854557">
    <property type="protein sequence ID" value="CRL44126.1"/>
    <property type="molecule type" value="Genomic_DNA"/>
</dbReference>
<dbReference type="GO" id="GO:0043093">
    <property type="term" value="P:FtsZ-dependent cytokinesis"/>
    <property type="evidence" value="ECO:0007669"/>
    <property type="project" value="UniProtKB-UniRule"/>
</dbReference>
<dbReference type="AlphaFoldDB" id="Q2NVV8"/>
<evidence type="ECO:0000256" key="8">
    <source>
        <dbReference type="HAMAP-Rule" id="MF_00910"/>
    </source>
</evidence>
<comment type="subunit">
    <text evidence="8">Part of a complex composed of FtsB, FtsL and FtsQ.</text>
</comment>
<dbReference type="EMBL" id="AP008232">
    <property type="protein sequence ID" value="BAE73717.1"/>
    <property type="molecule type" value="Genomic_DNA"/>
</dbReference>
<dbReference type="InterPro" id="IPR011922">
    <property type="entry name" value="Cell_div_FtsL"/>
</dbReference>
<keyword evidence="4 8" id="KW-0812">Transmembrane</keyword>
<evidence type="ECO:0000256" key="5">
    <source>
        <dbReference type="ARBA" id="ARBA00022989"/>
    </source>
</evidence>
<evidence type="ECO:0000313" key="11">
    <source>
        <dbReference type="EMBL" id="CRL44126.1"/>
    </source>
</evidence>
<comment type="similarity">
    <text evidence="8">Belongs to the FtsL family.</text>
</comment>
<keyword evidence="12" id="KW-1185">Reference proteome</keyword>
<comment type="subcellular location">
    <subcellularLocation>
        <location evidence="8">Cell inner membrane</location>
        <topology evidence="8">Single-pass type II membrane protein</topology>
    </subcellularLocation>
    <subcellularLocation>
        <location evidence="1">Cell membrane</location>
        <topology evidence="1">Single-pass type II membrane protein</topology>
    </subcellularLocation>
    <text evidence="8">Localizes to the division septum where it forms a ring structure.</text>
</comment>
<dbReference type="OrthoDB" id="6196803at2"/>
<proteinExistence type="inferred from homology"/>
<evidence type="ECO:0000256" key="7">
    <source>
        <dbReference type="ARBA" id="ARBA00023306"/>
    </source>
</evidence>
<reference evidence="10 12" key="1">
    <citation type="journal article" date="2006" name="Genome Res.">
        <title>Massive genome erosion and functional adaptations provide insights into the symbiotic lifestyle of Sodalis glossinidius in the tsetse host.</title>
        <authorList>
            <person name="Toh H."/>
            <person name="Weiss B.L."/>
            <person name="Perkin S.A.H."/>
            <person name="Yamashita A."/>
            <person name="Oshima K."/>
            <person name="Hattori M."/>
            <person name="Aksoy S."/>
        </authorList>
    </citation>
    <scope>NUCLEOTIDE SEQUENCE [LARGE SCALE GENOMIC DNA]</scope>
    <source>
        <strain evidence="12">morsitans</strain>
        <strain evidence="10">Morsitans</strain>
    </source>
</reference>
<dbReference type="HAMAP" id="MF_00910">
    <property type="entry name" value="FtsL"/>
    <property type="match status" value="1"/>
</dbReference>
<evidence type="ECO:0000256" key="4">
    <source>
        <dbReference type="ARBA" id="ARBA00022692"/>
    </source>
</evidence>
<keyword evidence="7 8" id="KW-0131">Cell cycle</keyword>
<reference evidence="11 13" key="2">
    <citation type="submission" date="2015-05" db="EMBL/GenBank/DDBJ databases">
        <authorList>
            <person name="Goodhead I."/>
        </authorList>
    </citation>
    <scope>NUCLEOTIDE SEQUENCE [LARGE SCALE GENOMIC DNA]</scope>
    <source>
        <strain evidence="11">B4</strain>
        <strain evidence="13">morsitans</strain>
    </source>
</reference>
<comment type="function">
    <text evidence="8">Essential cell division protein. May link together the upstream cell division proteins, which are predominantly cytoplasmic, with the downstream cell division proteins, which are predominantly periplasmic.</text>
</comment>
<keyword evidence="8" id="KW-0997">Cell inner membrane</keyword>
<dbReference type="STRING" id="343509.SG0442"/>
<dbReference type="PANTHER" id="PTHR37479">
    <property type="entry name" value="CELL DIVISION PROTEIN FTSL"/>
    <property type="match status" value="1"/>
</dbReference>
<dbReference type="KEGG" id="sgl:SG0442"/>
<accession>Q2NVV8</accession>
<evidence type="ECO:0000313" key="12">
    <source>
        <dbReference type="Proteomes" id="UP000001932"/>
    </source>
</evidence>
<dbReference type="RefSeq" id="WP_011410415.1">
    <property type="nucleotide sequence ID" value="NC_007712.1"/>
</dbReference>
<sequence>MIGNERHGLIGIIGNDLLRHGKLPLLLLIAVLVSAVLVVTTTHQTRRLTAEREQMVLEKDALDIEWRNLILEENALGDHSRVESIATEKLQMQHVDPSQENIVVQP</sequence>
<dbReference type="GO" id="GO:0032153">
    <property type="term" value="C:cell division site"/>
    <property type="evidence" value="ECO:0007669"/>
    <property type="project" value="UniProtKB-UniRule"/>
</dbReference>
<evidence type="ECO:0000313" key="10">
    <source>
        <dbReference type="EMBL" id="BAE73717.1"/>
    </source>
</evidence>
<name>Q2NVV8_SODGM</name>
<dbReference type="Pfam" id="PF04999">
    <property type="entry name" value="FtsL"/>
    <property type="match status" value="1"/>
</dbReference>
<feature type="transmembrane region" description="Helical" evidence="8">
    <location>
        <begin position="23"/>
        <end position="42"/>
    </location>
</feature>
<keyword evidence="5 8" id="KW-1133">Transmembrane helix</keyword>
<gene>
    <name evidence="8 11" type="primary">ftsL</name>
    <name evidence="10" type="ordered locus">SG0442</name>
    <name evidence="11" type="ORF">SGGMMB4_01058</name>
</gene>
<dbReference type="Proteomes" id="UP000001932">
    <property type="component" value="Chromosome"/>
</dbReference>
<evidence type="ECO:0000313" key="13">
    <source>
        <dbReference type="Proteomes" id="UP000245838"/>
    </source>
</evidence>
<dbReference type="GO" id="GO:0005886">
    <property type="term" value="C:plasma membrane"/>
    <property type="evidence" value="ECO:0007669"/>
    <property type="project" value="UniProtKB-SubCell"/>
</dbReference>